<dbReference type="Proteomes" id="UP000011064">
    <property type="component" value="Unassembled WGS sequence"/>
</dbReference>
<keyword evidence="3" id="KW-1185">Reference proteome</keyword>
<dbReference type="InParanoid" id="L8G6A8"/>
<evidence type="ECO:0000256" key="1">
    <source>
        <dbReference type="SAM" id="MobiDB-lite"/>
    </source>
</evidence>
<dbReference type="HOGENOM" id="CLU_2321354_0_0_1"/>
<name>L8G6A8_PSED2</name>
<organism evidence="2 3">
    <name type="scientific">Pseudogymnoascus destructans (strain ATCC MYA-4855 / 20631-21)</name>
    <name type="common">Bat white-nose syndrome fungus</name>
    <name type="synonym">Geomyces destructans</name>
    <dbReference type="NCBI Taxonomy" id="658429"/>
    <lineage>
        <taxon>Eukaryota</taxon>
        <taxon>Fungi</taxon>
        <taxon>Dikarya</taxon>
        <taxon>Ascomycota</taxon>
        <taxon>Pezizomycotina</taxon>
        <taxon>Leotiomycetes</taxon>
        <taxon>Thelebolales</taxon>
        <taxon>Thelebolaceae</taxon>
        <taxon>Pseudogymnoascus</taxon>
    </lineage>
</organism>
<accession>L8G6A8</accession>
<protein>
    <submittedName>
        <fullName evidence="2">Uncharacterized protein</fullName>
    </submittedName>
</protein>
<feature type="region of interest" description="Disordered" evidence="1">
    <location>
        <begin position="62"/>
        <end position="82"/>
    </location>
</feature>
<proteinExistence type="predicted"/>
<sequence>MPILTKQETTQRARRVAFPPRVASLAVAPPRRCSPSPLLPLAVALLAVPADSLAAALTEALDDSASGQGPRWTAPPGSSRGARTRLGRQLLLHLWGAWA</sequence>
<dbReference type="AlphaFoldDB" id="L8G6A8"/>
<evidence type="ECO:0000313" key="3">
    <source>
        <dbReference type="Proteomes" id="UP000011064"/>
    </source>
</evidence>
<reference evidence="3" key="1">
    <citation type="submission" date="2010-09" db="EMBL/GenBank/DDBJ databases">
        <title>The genome sequence of Geomyces destructans 20631-21.</title>
        <authorList>
            <consortium name="The Broad Institute Genome Sequencing Platform"/>
            <person name="Cuomo C.A."/>
            <person name="Blehert D.S."/>
            <person name="Lorch J.M."/>
            <person name="Young S.K."/>
            <person name="Zeng Q."/>
            <person name="Gargeya S."/>
            <person name="Fitzgerald M."/>
            <person name="Haas B."/>
            <person name="Abouelleil A."/>
            <person name="Alvarado L."/>
            <person name="Arachchi H.M."/>
            <person name="Berlin A."/>
            <person name="Brown A."/>
            <person name="Chapman S.B."/>
            <person name="Chen Z."/>
            <person name="Dunbar C."/>
            <person name="Freedman E."/>
            <person name="Gearin G."/>
            <person name="Gellesch M."/>
            <person name="Goldberg J."/>
            <person name="Griggs A."/>
            <person name="Gujja S."/>
            <person name="Heiman D."/>
            <person name="Howarth C."/>
            <person name="Larson L."/>
            <person name="Lui A."/>
            <person name="MacDonald P.J.P."/>
            <person name="Montmayeur A."/>
            <person name="Murphy C."/>
            <person name="Neiman D."/>
            <person name="Pearson M."/>
            <person name="Priest M."/>
            <person name="Roberts A."/>
            <person name="Saif S."/>
            <person name="Shea T."/>
            <person name="Shenoy N."/>
            <person name="Sisk P."/>
            <person name="Stolte C."/>
            <person name="Sykes S."/>
            <person name="Wortman J."/>
            <person name="Nusbaum C."/>
            <person name="Birren B."/>
        </authorList>
    </citation>
    <scope>NUCLEOTIDE SEQUENCE [LARGE SCALE GENOMIC DNA]</scope>
    <source>
        <strain evidence="3">ATCC MYA-4855 / 20631-21</strain>
    </source>
</reference>
<dbReference type="EMBL" id="GL573217">
    <property type="protein sequence ID" value="ELR08389.1"/>
    <property type="molecule type" value="Genomic_DNA"/>
</dbReference>
<gene>
    <name evidence="2" type="ORF">GMDG_03178</name>
</gene>
<evidence type="ECO:0000313" key="2">
    <source>
        <dbReference type="EMBL" id="ELR08389.1"/>
    </source>
</evidence>
<dbReference type="VEuPathDB" id="FungiDB:GMDG_03178"/>